<feature type="transmembrane region" description="Helical" evidence="1">
    <location>
        <begin position="97"/>
        <end position="119"/>
    </location>
</feature>
<dbReference type="Pfam" id="PF04246">
    <property type="entry name" value="RseC_MucC"/>
    <property type="match status" value="1"/>
</dbReference>
<dbReference type="AlphaFoldDB" id="A0A9D5K965"/>
<protein>
    <recommendedName>
        <fullName evidence="4">SoxR reducing system RseC family protein</fullName>
    </recommendedName>
</protein>
<organism evidence="2 3">
    <name type="scientific">candidate division WOR-3 bacterium</name>
    <dbReference type="NCBI Taxonomy" id="2052148"/>
    <lineage>
        <taxon>Bacteria</taxon>
        <taxon>Bacteria division WOR-3</taxon>
    </lineage>
</organism>
<dbReference type="EMBL" id="WJKJ01000181">
    <property type="protein sequence ID" value="MBD3364687.1"/>
    <property type="molecule type" value="Genomic_DNA"/>
</dbReference>
<evidence type="ECO:0008006" key="4">
    <source>
        <dbReference type="Google" id="ProtNLM"/>
    </source>
</evidence>
<comment type="caution">
    <text evidence="2">The sequence shown here is derived from an EMBL/GenBank/DDBJ whole genome shotgun (WGS) entry which is preliminary data.</text>
</comment>
<name>A0A9D5K965_UNCW3</name>
<reference evidence="2" key="1">
    <citation type="submission" date="2019-11" db="EMBL/GenBank/DDBJ databases">
        <title>Microbial mats filling the niche in hypersaline microbial mats.</title>
        <authorList>
            <person name="Wong H.L."/>
            <person name="Macleod F.I."/>
            <person name="White R.A. III"/>
            <person name="Burns B.P."/>
        </authorList>
    </citation>
    <scope>NUCLEOTIDE SEQUENCE</scope>
    <source>
        <strain evidence="2">Bin_327</strain>
    </source>
</reference>
<feature type="transmembrane region" description="Helical" evidence="1">
    <location>
        <begin position="69"/>
        <end position="91"/>
    </location>
</feature>
<dbReference type="Proteomes" id="UP000630660">
    <property type="component" value="Unassembled WGS sequence"/>
</dbReference>
<evidence type="ECO:0000256" key="1">
    <source>
        <dbReference type="SAM" id="Phobius"/>
    </source>
</evidence>
<accession>A0A9D5K965</accession>
<keyword evidence="1" id="KW-0472">Membrane</keyword>
<evidence type="ECO:0000313" key="3">
    <source>
        <dbReference type="Proteomes" id="UP000630660"/>
    </source>
</evidence>
<sequence length="147" mass="16143">MGKASEYGEVTSVEGPLVKVRMKQHASCSSCAQHRICFPAGRHRILIAQAGRGVSEGDKVLVVFHSGPAIVSSILIFVGSVFVPLAAWLIADYFQAASWATFTAAGAALAVYWVFLYILNRRLKRSGWFLPRALKDVESDLTEEDRE</sequence>
<keyword evidence="1" id="KW-1133">Transmembrane helix</keyword>
<gene>
    <name evidence="2" type="ORF">GF359_05680</name>
</gene>
<proteinExistence type="predicted"/>
<keyword evidence="1" id="KW-0812">Transmembrane</keyword>
<evidence type="ECO:0000313" key="2">
    <source>
        <dbReference type="EMBL" id="MBD3364687.1"/>
    </source>
</evidence>